<dbReference type="InterPro" id="IPR022642">
    <property type="entry name" value="CheR_C"/>
</dbReference>
<reference evidence="7 8" key="1">
    <citation type="submission" date="2009-06" db="EMBL/GenBank/DDBJ databases">
        <title>Molecular Evidence for Microbiologically Influenced Corrosion from genome of Methanogen.</title>
        <authorList>
            <person name="Ito N."/>
            <person name="Tsurumaru H."/>
            <person name="Shimizu A."/>
            <person name="Harada T."/>
            <person name="Hosoyama A."/>
            <person name="Horikawa H."/>
            <person name="Wakai S."/>
            <person name="Sasaki K."/>
            <person name="Nishijima K."/>
            <person name="Ataku H."/>
            <person name="Yamazaki J."/>
            <person name="Mise M."/>
            <person name="Yamazaki S."/>
            <person name="Tanikawa S."/>
            <person name="Harayama S."/>
            <person name="Fujita N."/>
        </authorList>
    </citation>
    <scope>NUCLEOTIDE SEQUENCE [LARGE SCALE GENOMIC DNA]</scope>
    <source>
        <strain evidence="8">OS7 ( NBRC 103642)</strain>
    </source>
</reference>
<keyword evidence="4" id="KW-0808">Transferase</keyword>
<dbReference type="GO" id="GO:0008983">
    <property type="term" value="F:protein-glutamate O-methyltransferase activity"/>
    <property type="evidence" value="ECO:0007669"/>
    <property type="project" value="UniProtKB-EC"/>
</dbReference>
<dbReference type="InterPro" id="IPR036804">
    <property type="entry name" value="CheR_N_sf"/>
</dbReference>
<dbReference type="SUPFAM" id="SSF47757">
    <property type="entry name" value="Chemotaxis receptor methyltransferase CheR, N-terminal domain"/>
    <property type="match status" value="1"/>
</dbReference>
<evidence type="ECO:0000256" key="1">
    <source>
        <dbReference type="ARBA" id="ARBA00001541"/>
    </source>
</evidence>
<dbReference type="PANTHER" id="PTHR24422">
    <property type="entry name" value="CHEMOTAXIS PROTEIN METHYLTRANSFERASE"/>
    <property type="match status" value="1"/>
</dbReference>
<dbReference type="EMBL" id="AP011528">
    <property type="protein sequence ID" value="BAP63092.1"/>
    <property type="molecule type" value="Genomic_DNA"/>
</dbReference>
<organism evidence="7 8">
    <name type="scientific">Methanococcus maripaludis OS7</name>
    <dbReference type="NCBI Taxonomy" id="637915"/>
    <lineage>
        <taxon>Archaea</taxon>
        <taxon>Methanobacteriati</taxon>
        <taxon>Methanobacteriota</taxon>
        <taxon>Methanomada group</taxon>
        <taxon>Methanococci</taxon>
        <taxon>Methanococcales</taxon>
        <taxon>Methanococcaceae</taxon>
        <taxon>Methanococcus</taxon>
    </lineage>
</organism>
<dbReference type="RefSeq" id="WP_119720956.1">
    <property type="nucleotide sequence ID" value="NZ_AP011528.1"/>
</dbReference>
<evidence type="ECO:0000256" key="5">
    <source>
        <dbReference type="ARBA" id="ARBA00022691"/>
    </source>
</evidence>
<dbReference type="GO" id="GO:0032259">
    <property type="term" value="P:methylation"/>
    <property type="evidence" value="ECO:0007669"/>
    <property type="project" value="UniProtKB-KW"/>
</dbReference>
<evidence type="ECO:0000256" key="3">
    <source>
        <dbReference type="ARBA" id="ARBA00022603"/>
    </source>
</evidence>
<evidence type="ECO:0000259" key="6">
    <source>
        <dbReference type="PROSITE" id="PS50123"/>
    </source>
</evidence>
<dbReference type="PRINTS" id="PR00996">
    <property type="entry name" value="CHERMTFRASE"/>
</dbReference>
<comment type="catalytic activity">
    <reaction evidence="1">
        <text>L-glutamyl-[protein] + S-adenosyl-L-methionine = [protein]-L-glutamate 5-O-methyl ester + S-adenosyl-L-homocysteine</text>
        <dbReference type="Rhea" id="RHEA:24452"/>
        <dbReference type="Rhea" id="RHEA-COMP:10208"/>
        <dbReference type="Rhea" id="RHEA-COMP:10311"/>
        <dbReference type="ChEBI" id="CHEBI:29973"/>
        <dbReference type="ChEBI" id="CHEBI:57856"/>
        <dbReference type="ChEBI" id="CHEBI:59789"/>
        <dbReference type="ChEBI" id="CHEBI:82795"/>
        <dbReference type="EC" id="2.1.1.80"/>
    </reaction>
</comment>
<dbReference type="Gene3D" id="3.40.50.150">
    <property type="entry name" value="Vaccinia Virus protein VP39"/>
    <property type="match status" value="1"/>
</dbReference>
<dbReference type="InterPro" id="IPR000780">
    <property type="entry name" value="CheR_MeTrfase"/>
</dbReference>
<dbReference type="KEGG" id="mmao:MMOS7_10060"/>
<name>A0A2Z5PGA4_METMI</name>
<evidence type="ECO:0000313" key="8">
    <source>
        <dbReference type="Proteomes" id="UP000263689"/>
    </source>
</evidence>
<keyword evidence="3" id="KW-0489">Methyltransferase</keyword>
<dbReference type="SMART" id="SM00138">
    <property type="entry name" value="MeTrc"/>
    <property type="match status" value="1"/>
</dbReference>
<dbReference type="Gene3D" id="1.10.155.10">
    <property type="entry name" value="Chemotaxis receptor methyltransferase CheR, N-terminal domain"/>
    <property type="match status" value="1"/>
</dbReference>
<dbReference type="EC" id="2.1.1.80" evidence="2"/>
<dbReference type="InterPro" id="IPR029063">
    <property type="entry name" value="SAM-dependent_MTases_sf"/>
</dbReference>
<proteinExistence type="predicted"/>
<dbReference type="Pfam" id="PF03705">
    <property type="entry name" value="CheR_N"/>
    <property type="match status" value="1"/>
</dbReference>
<dbReference type="Proteomes" id="UP000263689">
    <property type="component" value="Chromosome"/>
</dbReference>
<dbReference type="PROSITE" id="PS50123">
    <property type="entry name" value="CHER"/>
    <property type="match status" value="1"/>
</dbReference>
<dbReference type="GeneID" id="37875490"/>
<keyword evidence="5" id="KW-0949">S-adenosyl-L-methionine</keyword>
<dbReference type="InterPro" id="IPR022641">
    <property type="entry name" value="CheR_N"/>
</dbReference>
<dbReference type="Pfam" id="PF01739">
    <property type="entry name" value="CheR"/>
    <property type="match status" value="1"/>
</dbReference>
<dbReference type="PANTHER" id="PTHR24422:SF10">
    <property type="entry name" value="CHEMOTAXIS PROTEIN METHYLTRANSFERASE 2"/>
    <property type="match status" value="1"/>
</dbReference>
<dbReference type="InterPro" id="IPR050903">
    <property type="entry name" value="Bact_Chemotaxis_MeTrfase"/>
</dbReference>
<dbReference type="AlphaFoldDB" id="A0A2Z5PGA4"/>
<evidence type="ECO:0000313" key="7">
    <source>
        <dbReference type="EMBL" id="BAP63092.1"/>
    </source>
</evidence>
<evidence type="ECO:0000256" key="4">
    <source>
        <dbReference type="ARBA" id="ARBA00022679"/>
    </source>
</evidence>
<protein>
    <recommendedName>
        <fullName evidence="2">protein-glutamate O-methyltransferase</fullName>
        <ecNumber evidence="2">2.1.1.80</ecNumber>
    </recommendedName>
</protein>
<evidence type="ECO:0000256" key="2">
    <source>
        <dbReference type="ARBA" id="ARBA00012534"/>
    </source>
</evidence>
<accession>A0A2Z5PGA4</accession>
<feature type="domain" description="CheR-type methyltransferase" evidence="6">
    <location>
        <begin position="1"/>
        <end position="255"/>
    </location>
</feature>
<gene>
    <name evidence="7" type="primary">cheR</name>
    <name evidence="7" type="ORF">MMOS7_10060</name>
</gene>
<sequence>MDDMYFKRIKRDIGTKLKIQVDQYKDTYILRRVSVRMRLCKCKDFKEYYEYLTKNPSEYEKLENTLTVNVTEFWRDRTVYNELRNVFEKMVTDRTVRSIRIWSAGCSSGEEPYGLAVMIKELMEKHNQKFLRVMITATDLDKEILERAKEGTYISKQFKNMDQDVIDKYFDKLNDKEYQIKKEIKRMVQFKKHDLIKEGPMKDMNMVLCRNVIIYFEKDIQEKLFMKFHEALNDNGYLVLGKTEMLHGDSRNAFKPSNHRERIYQKLKIN</sequence>
<dbReference type="SUPFAM" id="SSF53335">
    <property type="entry name" value="S-adenosyl-L-methionine-dependent methyltransferases"/>
    <property type="match status" value="1"/>
</dbReference>